<feature type="region of interest" description="Disordered" evidence="1">
    <location>
        <begin position="188"/>
        <end position="215"/>
    </location>
</feature>
<protein>
    <submittedName>
        <fullName evidence="2">Uncharacterized protein</fullName>
    </submittedName>
</protein>
<evidence type="ECO:0000313" key="2">
    <source>
        <dbReference type="EMBL" id="KAG5461032.1"/>
    </source>
</evidence>
<dbReference type="OrthoDB" id="2443891at2759"/>
<gene>
    <name evidence="2" type="ORF">BJ554DRAFT_6844</name>
</gene>
<sequence>MSAEAATTAAASGQGTRRGWSGINSFFLVNAAGKVIVEKHWRGGTDRAALDTWFRERLRGGGPAGGQQQQHAEPVLRAADGSRALLHVCRSGMFYLCVVGGEGEKTTDDKTCGAGSGPATELTAEISSSTAAVRTRVPAQHCRHPVRLFRRHQRGYHKRTLCHGVPAPRGDDGRRVPDHNRTQLTQGVHTAAEHAQRCHQHRRRGHEREPSNTERELLKLRRPMAAGGREALEQRDISRHCGEARRDPGCVSWRTAPVR</sequence>
<keyword evidence="3" id="KW-1185">Reference proteome</keyword>
<organism evidence="2 3">
    <name type="scientific">Olpidium bornovanus</name>
    <dbReference type="NCBI Taxonomy" id="278681"/>
    <lineage>
        <taxon>Eukaryota</taxon>
        <taxon>Fungi</taxon>
        <taxon>Fungi incertae sedis</taxon>
        <taxon>Olpidiomycota</taxon>
        <taxon>Olpidiomycotina</taxon>
        <taxon>Olpidiomycetes</taxon>
        <taxon>Olpidiales</taxon>
        <taxon>Olpidiaceae</taxon>
        <taxon>Olpidium</taxon>
    </lineage>
</organism>
<dbReference type="EMBL" id="JAEFCI010004302">
    <property type="protein sequence ID" value="KAG5461032.1"/>
    <property type="molecule type" value="Genomic_DNA"/>
</dbReference>
<evidence type="ECO:0000313" key="3">
    <source>
        <dbReference type="Proteomes" id="UP000673691"/>
    </source>
</evidence>
<comment type="caution">
    <text evidence="2">The sequence shown here is derived from an EMBL/GenBank/DDBJ whole genome shotgun (WGS) entry which is preliminary data.</text>
</comment>
<dbReference type="Gene3D" id="3.30.450.60">
    <property type="match status" value="1"/>
</dbReference>
<dbReference type="Proteomes" id="UP000673691">
    <property type="component" value="Unassembled WGS sequence"/>
</dbReference>
<dbReference type="AlphaFoldDB" id="A0A8H8DKF0"/>
<reference evidence="2 3" key="1">
    <citation type="journal article" name="Sci. Rep.">
        <title>Genome-scale phylogenetic analyses confirm Olpidium as the closest living zoosporic fungus to the non-flagellated, terrestrial fungi.</title>
        <authorList>
            <person name="Chang Y."/>
            <person name="Rochon D."/>
            <person name="Sekimoto S."/>
            <person name="Wang Y."/>
            <person name="Chovatia M."/>
            <person name="Sandor L."/>
            <person name="Salamov A."/>
            <person name="Grigoriev I.V."/>
            <person name="Stajich J.E."/>
            <person name="Spatafora J.W."/>
        </authorList>
    </citation>
    <scope>NUCLEOTIDE SEQUENCE [LARGE SCALE GENOMIC DNA]</scope>
    <source>
        <strain evidence="2">S191</strain>
    </source>
</reference>
<evidence type="ECO:0000256" key="1">
    <source>
        <dbReference type="SAM" id="MobiDB-lite"/>
    </source>
</evidence>
<feature type="compositionally biased region" description="Basic and acidic residues" evidence="1">
    <location>
        <begin position="206"/>
        <end position="215"/>
    </location>
</feature>
<accession>A0A8H8DKF0</accession>
<name>A0A8H8DKF0_9FUNG</name>
<proteinExistence type="predicted"/>